<dbReference type="PRINTS" id="PR00035">
    <property type="entry name" value="HTHGNTR"/>
</dbReference>
<dbReference type="Proteomes" id="UP001174867">
    <property type="component" value="Unassembled WGS sequence"/>
</dbReference>
<protein>
    <submittedName>
        <fullName evidence="5">GntR family transcriptional regulator</fullName>
    </submittedName>
</protein>
<comment type="caution">
    <text evidence="5">The sequence shown here is derived from an EMBL/GenBank/DDBJ whole genome shotgun (WGS) entry which is preliminary data.</text>
</comment>
<organism evidence="5 6">
    <name type="scientific">Citrobacter enshiensis</name>
    <dbReference type="NCBI Taxonomy" id="2971264"/>
    <lineage>
        <taxon>Bacteria</taxon>
        <taxon>Pseudomonadati</taxon>
        <taxon>Pseudomonadota</taxon>
        <taxon>Gammaproteobacteria</taxon>
        <taxon>Enterobacterales</taxon>
        <taxon>Enterobacteriaceae</taxon>
        <taxon>Citrobacter</taxon>
    </lineage>
</organism>
<dbReference type="EMBL" id="JAUJYW010000008">
    <property type="protein sequence ID" value="MDN8601360.1"/>
    <property type="molecule type" value="Genomic_DNA"/>
</dbReference>
<dbReference type="InterPro" id="IPR050679">
    <property type="entry name" value="Bact_HTH_transcr_reg"/>
</dbReference>
<dbReference type="InterPro" id="IPR011663">
    <property type="entry name" value="UTRA"/>
</dbReference>
<dbReference type="InterPro" id="IPR000524">
    <property type="entry name" value="Tscrpt_reg_HTH_GntR"/>
</dbReference>
<dbReference type="InterPro" id="IPR036388">
    <property type="entry name" value="WH-like_DNA-bd_sf"/>
</dbReference>
<reference evidence="5 6" key="1">
    <citation type="submission" date="2023-07" db="EMBL/GenBank/DDBJ databases">
        <title>Citrobacter selenititolerans sp. nov., isolated from seleniferous soil.</title>
        <authorList>
            <person name="Zhang S."/>
            <person name="Li K."/>
            <person name="Peng J."/>
            <person name="Wang H."/>
            <person name="Sun J."/>
            <person name="Guo Y."/>
        </authorList>
    </citation>
    <scope>NUCLEOTIDE SEQUENCE [LARGE SCALE GENOMIC DNA]</scope>
    <source>
        <strain evidence="5 6">S2-9</strain>
    </source>
</reference>
<evidence type="ECO:0000313" key="6">
    <source>
        <dbReference type="Proteomes" id="UP001174867"/>
    </source>
</evidence>
<dbReference type="SMART" id="SM00866">
    <property type="entry name" value="UTRA"/>
    <property type="match status" value="1"/>
</dbReference>
<dbReference type="CDD" id="cd07377">
    <property type="entry name" value="WHTH_GntR"/>
    <property type="match status" value="1"/>
</dbReference>
<dbReference type="InterPro" id="IPR028978">
    <property type="entry name" value="Chorismate_lyase_/UTRA_dom_sf"/>
</dbReference>
<gene>
    <name evidence="5" type="ORF">Q0A17_18365</name>
</gene>
<accession>A0ABT8PY89</accession>
<evidence type="ECO:0000256" key="1">
    <source>
        <dbReference type="ARBA" id="ARBA00023015"/>
    </source>
</evidence>
<evidence type="ECO:0000256" key="2">
    <source>
        <dbReference type="ARBA" id="ARBA00023125"/>
    </source>
</evidence>
<keyword evidence="6" id="KW-1185">Reference proteome</keyword>
<dbReference type="Pfam" id="PF00392">
    <property type="entry name" value="GntR"/>
    <property type="match status" value="1"/>
</dbReference>
<evidence type="ECO:0000313" key="5">
    <source>
        <dbReference type="EMBL" id="MDN8601360.1"/>
    </source>
</evidence>
<feature type="domain" description="HTH gntR-type" evidence="4">
    <location>
        <begin position="4"/>
        <end position="72"/>
    </location>
</feature>
<keyword evidence="2" id="KW-0238">DNA-binding</keyword>
<keyword evidence="3" id="KW-0804">Transcription</keyword>
<dbReference type="SUPFAM" id="SSF46785">
    <property type="entry name" value="Winged helix' DNA-binding domain"/>
    <property type="match status" value="1"/>
</dbReference>
<dbReference type="PANTHER" id="PTHR44846">
    <property type="entry name" value="MANNOSYL-D-GLYCERATE TRANSPORT/METABOLISM SYSTEM REPRESSOR MNGR-RELATED"/>
    <property type="match status" value="1"/>
</dbReference>
<dbReference type="Gene3D" id="3.40.1410.10">
    <property type="entry name" value="Chorismate lyase-like"/>
    <property type="match status" value="1"/>
</dbReference>
<sequence>MKDKSYVDIIRERLERWLSETNLAAGSRLPSERELCELLDTRRMTLRQVLLELEVASIIFRKNRSGWFIAPKRFIYNPKAQSSFNAEARAQGRHPFWGYLEEELCEAPPPSVVKAFSENTSSYLITGWCGLDGHKVFYHESYIDADFAPGFVNKINNQSFAEVWEREFSQFLSIKSMVFKPVKIPDQACKELGVAPNSFVILVEKHRATREKRVVQVDFEYWRLESVELYIKDE</sequence>
<evidence type="ECO:0000256" key="3">
    <source>
        <dbReference type="ARBA" id="ARBA00023163"/>
    </source>
</evidence>
<proteinExistence type="predicted"/>
<dbReference type="PANTHER" id="PTHR44846:SF7">
    <property type="entry name" value="TRANSCRIPTIONAL REGULATOR OF 2-AMINOETHYLPHOSPHONATE DEGRADATION OPERONS-RELATED"/>
    <property type="match status" value="1"/>
</dbReference>
<dbReference type="Gene3D" id="1.10.10.10">
    <property type="entry name" value="Winged helix-like DNA-binding domain superfamily/Winged helix DNA-binding domain"/>
    <property type="match status" value="1"/>
</dbReference>
<dbReference type="PROSITE" id="PS50949">
    <property type="entry name" value="HTH_GNTR"/>
    <property type="match status" value="1"/>
</dbReference>
<dbReference type="Pfam" id="PF07702">
    <property type="entry name" value="UTRA"/>
    <property type="match status" value="1"/>
</dbReference>
<keyword evidence="1" id="KW-0805">Transcription regulation</keyword>
<dbReference type="SUPFAM" id="SSF64288">
    <property type="entry name" value="Chorismate lyase-like"/>
    <property type="match status" value="1"/>
</dbReference>
<dbReference type="SMART" id="SM00345">
    <property type="entry name" value="HTH_GNTR"/>
    <property type="match status" value="1"/>
</dbReference>
<dbReference type="RefSeq" id="WP_301701547.1">
    <property type="nucleotide sequence ID" value="NZ_JAUJYW010000008.1"/>
</dbReference>
<name>A0ABT8PY89_9ENTR</name>
<evidence type="ECO:0000259" key="4">
    <source>
        <dbReference type="PROSITE" id="PS50949"/>
    </source>
</evidence>
<dbReference type="InterPro" id="IPR036390">
    <property type="entry name" value="WH_DNA-bd_sf"/>
</dbReference>